<accession>A0A0E9U2B9</accession>
<name>A0A0E9U2B9_ANGAN</name>
<reference evidence="1" key="2">
    <citation type="journal article" date="2015" name="Fish Shellfish Immunol.">
        <title>Early steps in the European eel (Anguilla anguilla)-Vibrio vulnificus interaction in the gills: Role of the RtxA13 toxin.</title>
        <authorList>
            <person name="Callol A."/>
            <person name="Pajuelo D."/>
            <person name="Ebbesson L."/>
            <person name="Teles M."/>
            <person name="MacKenzie S."/>
            <person name="Amaro C."/>
        </authorList>
    </citation>
    <scope>NUCLEOTIDE SEQUENCE</scope>
</reference>
<sequence length="13" mass="1613">MRCSVQYHITDIF</sequence>
<dbReference type="EMBL" id="GBXM01049454">
    <property type="protein sequence ID" value="JAH59123.1"/>
    <property type="molecule type" value="Transcribed_RNA"/>
</dbReference>
<protein>
    <submittedName>
        <fullName evidence="1">Uncharacterized protein</fullName>
    </submittedName>
</protein>
<organism evidence="1">
    <name type="scientific">Anguilla anguilla</name>
    <name type="common">European freshwater eel</name>
    <name type="synonym">Muraena anguilla</name>
    <dbReference type="NCBI Taxonomy" id="7936"/>
    <lineage>
        <taxon>Eukaryota</taxon>
        <taxon>Metazoa</taxon>
        <taxon>Chordata</taxon>
        <taxon>Craniata</taxon>
        <taxon>Vertebrata</taxon>
        <taxon>Euteleostomi</taxon>
        <taxon>Actinopterygii</taxon>
        <taxon>Neopterygii</taxon>
        <taxon>Teleostei</taxon>
        <taxon>Anguilliformes</taxon>
        <taxon>Anguillidae</taxon>
        <taxon>Anguilla</taxon>
    </lineage>
</organism>
<evidence type="ECO:0000313" key="1">
    <source>
        <dbReference type="EMBL" id="JAH59123.1"/>
    </source>
</evidence>
<reference evidence="1" key="1">
    <citation type="submission" date="2014-11" db="EMBL/GenBank/DDBJ databases">
        <authorList>
            <person name="Amaro Gonzalez C."/>
        </authorList>
    </citation>
    <scope>NUCLEOTIDE SEQUENCE</scope>
</reference>
<proteinExistence type="predicted"/>